<dbReference type="EMBL" id="KN840555">
    <property type="protein sequence ID" value="KIP05011.1"/>
    <property type="molecule type" value="Genomic_DNA"/>
</dbReference>
<dbReference type="HOGENOM" id="CLU_180191_0_0_1"/>
<evidence type="ECO:0000313" key="1">
    <source>
        <dbReference type="EMBL" id="KIP05011.1"/>
    </source>
</evidence>
<organism evidence="1 2">
    <name type="scientific">Phlebiopsis gigantea (strain 11061_1 CR5-6)</name>
    <name type="common">White-rot fungus</name>
    <name type="synonym">Peniophora gigantea</name>
    <dbReference type="NCBI Taxonomy" id="745531"/>
    <lineage>
        <taxon>Eukaryota</taxon>
        <taxon>Fungi</taxon>
        <taxon>Dikarya</taxon>
        <taxon>Basidiomycota</taxon>
        <taxon>Agaricomycotina</taxon>
        <taxon>Agaricomycetes</taxon>
        <taxon>Polyporales</taxon>
        <taxon>Phanerochaetaceae</taxon>
        <taxon>Phlebiopsis</taxon>
    </lineage>
</organism>
<protein>
    <submittedName>
        <fullName evidence="1">Uncharacterized protein</fullName>
    </submittedName>
</protein>
<sequence length="88" mass="10070">MCSQVLLVNRHRACQHNVPLWHNGETFDCNRPDCALSSAHQHPPTYPCRCNRAWSDYIRVSSIIQEQCDPCKEAATAALNNHVNRGRR</sequence>
<proteinExistence type="predicted"/>
<reference evidence="1 2" key="1">
    <citation type="journal article" date="2014" name="PLoS Genet.">
        <title>Analysis of the Phlebiopsis gigantea genome, transcriptome and secretome provides insight into its pioneer colonization strategies of wood.</title>
        <authorList>
            <person name="Hori C."/>
            <person name="Ishida T."/>
            <person name="Igarashi K."/>
            <person name="Samejima M."/>
            <person name="Suzuki H."/>
            <person name="Master E."/>
            <person name="Ferreira P."/>
            <person name="Ruiz-Duenas F.J."/>
            <person name="Held B."/>
            <person name="Canessa P."/>
            <person name="Larrondo L.F."/>
            <person name="Schmoll M."/>
            <person name="Druzhinina I.S."/>
            <person name="Kubicek C.P."/>
            <person name="Gaskell J.A."/>
            <person name="Kersten P."/>
            <person name="St John F."/>
            <person name="Glasner J."/>
            <person name="Sabat G."/>
            <person name="Splinter BonDurant S."/>
            <person name="Syed K."/>
            <person name="Yadav J."/>
            <person name="Mgbeahuruike A.C."/>
            <person name="Kovalchuk A."/>
            <person name="Asiegbu F.O."/>
            <person name="Lackner G."/>
            <person name="Hoffmeister D."/>
            <person name="Rencoret J."/>
            <person name="Gutierrez A."/>
            <person name="Sun H."/>
            <person name="Lindquist E."/>
            <person name="Barry K."/>
            <person name="Riley R."/>
            <person name="Grigoriev I.V."/>
            <person name="Henrissat B."/>
            <person name="Kues U."/>
            <person name="Berka R.M."/>
            <person name="Martinez A.T."/>
            <person name="Covert S.F."/>
            <person name="Blanchette R.A."/>
            <person name="Cullen D."/>
        </authorList>
    </citation>
    <scope>NUCLEOTIDE SEQUENCE [LARGE SCALE GENOMIC DNA]</scope>
    <source>
        <strain evidence="1 2">11061_1 CR5-6</strain>
    </source>
</reference>
<dbReference type="Proteomes" id="UP000053257">
    <property type="component" value="Unassembled WGS sequence"/>
</dbReference>
<dbReference type="AlphaFoldDB" id="A0A0C3RV13"/>
<keyword evidence="2" id="KW-1185">Reference proteome</keyword>
<gene>
    <name evidence="1" type="ORF">PHLGIDRAFT_19815</name>
</gene>
<dbReference type="OrthoDB" id="3197992at2759"/>
<evidence type="ECO:0000313" key="2">
    <source>
        <dbReference type="Proteomes" id="UP000053257"/>
    </source>
</evidence>
<accession>A0A0C3RV13</accession>
<name>A0A0C3RV13_PHLG1</name>